<name>A0A0D5NN00_9BACL</name>
<feature type="compositionally biased region" description="Basic residues" evidence="1">
    <location>
        <begin position="60"/>
        <end position="72"/>
    </location>
</feature>
<evidence type="ECO:0000313" key="2">
    <source>
        <dbReference type="EMBL" id="AJY76387.1"/>
    </source>
</evidence>
<accession>A0A0D5NN00</accession>
<dbReference type="Proteomes" id="UP000032633">
    <property type="component" value="Chromosome"/>
</dbReference>
<organism evidence="2 3">
    <name type="scientific">Paenibacillus beijingensis</name>
    <dbReference type="NCBI Taxonomy" id="1126833"/>
    <lineage>
        <taxon>Bacteria</taxon>
        <taxon>Bacillati</taxon>
        <taxon>Bacillota</taxon>
        <taxon>Bacilli</taxon>
        <taxon>Bacillales</taxon>
        <taxon>Paenibacillaceae</taxon>
        <taxon>Paenibacillus</taxon>
    </lineage>
</organism>
<reference evidence="2 3" key="1">
    <citation type="journal article" date="2015" name="J. Biotechnol.">
        <title>Complete genome sequence of Paenibacillus beijingensis 7188(T) (=DSM 24997(T)), a novel rhizobacterium from jujube garden soil.</title>
        <authorList>
            <person name="Kwak Y."/>
            <person name="Shin J.H."/>
        </authorList>
    </citation>
    <scope>NUCLEOTIDE SEQUENCE [LARGE SCALE GENOMIC DNA]</scope>
    <source>
        <strain evidence="2 3">DSM 24997</strain>
    </source>
</reference>
<reference evidence="3" key="2">
    <citation type="submission" date="2015-03" db="EMBL/GenBank/DDBJ databases">
        <title>Genome sequence of Paenibacillus beijingensis strain DSM 24997T.</title>
        <authorList>
            <person name="Kwak Y."/>
            <person name="Shin J.-H."/>
        </authorList>
    </citation>
    <scope>NUCLEOTIDE SEQUENCE [LARGE SCALE GENOMIC DNA]</scope>
    <source>
        <strain evidence="3">DSM 24997</strain>
    </source>
</reference>
<proteinExistence type="predicted"/>
<sequence>MMRPGRTILLHIEARLRPLYSDRLMEGAARLSDHRVWKLLAVSGKELFLHLYGAAGNSRASRKWNEKRKKKAAAASLREKRSGSG</sequence>
<dbReference type="AlphaFoldDB" id="A0A0D5NN00"/>
<evidence type="ECO:0000313" key="3">
    <source>
        <dbReference type="Proteomes" id="UP000032633"/>
    </source>
</evidence>
<dbReference type="HOGENOM" id="CLU_2509517_0_0_9"/>
<dbReference type="KEGG" id="pbj:VN24_19700"/>
<feature type="region of interest" description="Disordered" evidence="1">
    <location>
        <begin position="60"/>
        <end position="85"/>
    </location>
</feature>
<protein>
    <submittedName>
        <fullName evidence="2">Uncharacterized protein</fullName>
    </submittedName>
</protein>
<evidence type="ECO:0000256" key="1">
    <source>
        <dbReference type="SAM" id="MobiDB-lite"/>
    </source>
</evidence>
<dbReference type="PATRIC" id="fig|1126833.4.peg.4341"/>
<gene>
    <name evidence="2" type="ORF">VN24_19700</name>
</gene>
<keyword evidence="3" id="KW-1185">Reference proteome</keyword>
<dbReference type="STRING" id="1126833.VN24_19700"/>
<dbReference type="EMBL" id="CP011058">
    <property type="protein sequence ID" value="AJY76387.1"/>
    <property type="molecule type" value="Genomic_DNA"/>
</dbReference>